<feature type="binding site" evidence="6">
    <location>
        <position position="94"/>
    </location>
    <ligand>
        <name>a divalent metal cation</name>
        <dbReference type="ChEBI" id="CHEBI:60240"/>
        <label>1</label>
    </ligand>
</feature>
<evidence type="ECO:0000256" key="6">
    <source>
        <dbReference type="HAMAP-Rule" id="MF_01974"/>
    </source>
</evidence>
<dbReference type="GO" id="GO:0005829">
    <property type="term" value="C:cytosol"/>
    <property type="evidence" value="ECO:0007669"/>
    <property type="project" value="TreeGrafter"/>
</dbReference>
<comment type="similarity">
    <text evidence="6">Belongs to the peptidase M24A family. Methionine aminopeptidase type 1 subfamily.</text>
</comment>
<feature type="binding site" evidence="6">
    <location>
        <position position="232"/>
    </location>
    <ligand>
        <name>a divalent metal cation</name>
        <dbReference type="ChEBI" id="CHEBI:60240"/>
        <label>1</label>
    </ligand>
</feature>
<dbReference type="KEGG" id="pca:Pcar_0723"/>
<dbReference type="InterPro" id="IPR036005">
    <property type="entry name" value="Creatinase/aminopeptidase-like"/>
</dbReference>
<dbReference type="GO" id="GO:0006508">
    <property type="term" value="P:proteolysis"/>
    <property type="evidence" value="ECO:0007669"/>
    <property type="project" value="UniProtKB-KW"/>
</dbReference>
<organism evidence="9 10">
    <name type="scientific">Syntrophotalea carbinolica (strain DSM 2380 / NBRC 103641 / GraBd1)</name>
    <name type="common">Pelobacter carbinolicus</name>
    <dbReference type="NCBI Taxonomy" id="338963"/>
    <lineage>
        <taxon>Bacteria</taxon>
        <taxon>Pseudomonadati</taxon>
        <taxon>Thermodesulfobacteriota</taxon>
        <taxon>Desulfuromonadia</taxon>
        <taxon>Desulfuromonadales</taxon>
        <taxon>Syntrophotaleaceae</taxon>
        <taxon>Syntrophotalea</taxon>
    </lineage>
</organism>
<feature type="binding site" evidence="6">
    <location>
        <position position="105"/>
    </location>
    <ligand>
        <name>a divalent metal cation</name>
        <dbReference type="ChEBI" id="CHEBI:60240"/>
        <label>1</label>
    </ligand>
</feature>
<dbReference type="Gene3D" id="3.90.230.10">
    <property type="entry name" value="Creatinase/methionine aminopeptidase superfamily"/>
    <property type="match status" value="1"/>
</dbReference>
<dbReference type="HOGENOM" id="CLU_015857_0_1_7"/>
<dbReference type="GO" id="GO:0004239">
    <property type="term" value="F:initiator methionyl aminopeptidase activity"/>
    <property type="evidence" value="ECO:0007669"/>
    <property type="project" value="UniProtKB-UniRule"/>
</dbReference>
<evidence type="ECO:0000256" key="2">
    <source>
        <dbReference type="ARBA" id="ARBA00022438"/>
    </source>
</evidence>
<evidence type="ECO:0000256" key="4">
    <source>
        <dbReference type="ARBA" id="ARBA00022723"/>
    </source>
</evidence>
<dbReference type="RefSeq" id="WP_011340425.1">
    <property type="nucleotide sequence ID" value="NC_007498.2"/>
</dbReference>
<name>Q3A6M5_SYNC1</name>
<feature type="binding site" evidence="6">
    <location>
        <position position="232"/>
    </location>
    <ligand>
        <name>a divalent metal cation</name>
        <dbReference type="ChEBI" id="CHEBI:60240"/>
        <label>2</label>
        <note>catalytic</note>
    </ligand>
</feature>
<feature type="binding site" evidence="6">
    <location>
        <position position="105"/>
    </location>
    <ligand>
        <name>a divalent metal cation</name>
        <dbReference type="ChEBI" id="CHEBI:60240"/>
        <label>2</label>
        <note>catalytic</note>
    </ligand>
</feature>
<reference evidence="10" key="1">
    <citation type="submission" date="2005-10" db="EMBL/GenBank/DDBJ databases">
        <title>Complete sequence of Pelobacter carbinolicus DSM 2380.</title>
        <authorList>
            <person name="Copeland A."/>
            <person name="Lucas S."/>
            <person name="Lapidus A."/>
            <person name="Barry K."/>
            <person name="Detter J.C."/>
            <person name="Glavina T."/>
            <person name="Hammon N."/>
            <person name="Israni S."/>
            <person name="Pitluck S."/>
            <person name="Chertkov O."/>
            <person name="Schmutz J."/>
            <person name="Larimer F."/>
            <person name="Land M."/>
            <person name="Kyrpides N."/>
            <person name="Ivanova N."/>
            <person name="Richardson P."/>
        </authorList>
    </citation>
    <scope>NUCLEOTIDE SEQUENCE [LARGE SCALE GENOMIC DNA]</scope>
    <source>
        <strain evidence="10">DSM 2380 / NBRC 103641 / GraBd1</strain>
    </source>
</reference>
<proteinExistence type="inferred from homology"/>
<dbReference type="CDD" id="cd01086">
    <property type="entry name" value="MetAP1"/>
    <property type="match status" value="1"/>
</dbReference>
<comment type="cofactor">
    <cofactor evidence="6">
        <name>Co(2+)</name>
        <dbReference type="ChEBI" id="CHEBI:48828"/>
    </cofactor>
    <cofactor evidence="6">
        <name>Zn(2+)</name>
        <dbReference type="ChEBI" id="CHEBI:29105"/>
    </cofactor>
    <cofactor evidence="6">
        <name>Mn(2+)</name>
        <dbReference type="ChEBI" id="CHEBI:29035"/>
    </cofactor>
    <cofactor evidence="6">
        <name>Fe(2+)</name>
        <dbReference type="ChEBI" id="CHEBI:29033"/>
    </cofactor>
    <text evidence="6">Binds 2 divalent metal cations per subunit. Has a high-affinity and a low affinity metal-binding site. The true nature of the physiological cofactor is under debate. The enzyme is active with cobalt, zinc, manganese or divalent iron ions. Most likely, methionine aminopeptidases function as mononuclear Fe(2+)-metalloproteases under physiological conditions, and the catalytically relevant metal-binding site has been assigned to the histidine-containing high-affinity site.</text>
</comment>
<feature type="domain" description="Peptidase M24" evidence="8">
    <location>
        <begin position="12"/>
        <end position="239"/>
    </location>
</feature>
<dbReference type="Proteomes" id="UP000002534">
    <property type="component" value="Chromosome"/>
</dbReference>
<feature type="binding site" evidence="6">
    <location>
        <position position="168"/>
    </location>
    <ligand>
        <name>a divalent metal cation</name>
        <dbReference type="ChEBI" id="CHEBI:60240"/>
        <label>2</label>
        <note>catalytic</note>
    </ligand>
</feature>
<evidence type="ECO:0000256" key="3">
    <source>
        <dbReference type="ARBA" id="ARBA00022670"/>
    </source>
</evidence>
<sequence>MILIKTGDELRRMRDAGRIVAEILALLSEKIAPGVTTLELDRLAERECRKRGAKPAFKGYGGFPFSICASPEDRVVHGFASDRPLVEGEILSIDFGVVWKGFHGDSAVTLPVGAIGAEKQKLLDVTRRSLEMGIAQAKVGNRLFDISHAVQSYVEKHGFSVVKEFVGHGIGRGLHEDPQVPNFGPPGQGPLLRSGMVLAIEPMVNAGKGGVKVLEDGWTAVTLDGKPSAHFEHTVAITEEGPQILTAV</sequence>
<evidence type="ECO:0000259" key="8">
    <source>
        <dbReference type="Pfam" id="PF00557"/>
    </source>
</evidence>
<dbReference type="OrthoDB" id="9802055at2"/>
<feature type="binding site" evidence="6">
    <location>
        <position position="77"/>
    </location>
    <ligand>
        <name>substrate</name>
    </ligand>
</feature>
<keyword evidence="5 6" id="KW-0378">Hydrolase</keyword>
<dbReference type="AlphaFoldDB" id="Q3A6M5"/>
<dbReference type="Pfam" id="PF00557">
    <property type="entry name" value="Peptidase_M24"/>
    <property type="match status" value="1"/>
</dbReference>
<dbReference type="InterPro" id="IPR001714">
    <property type="entry name" value="Pept_M24_MAP"/>
</dbReference>
<accession>Q3A6M5</accession>
<evidence type="ECO:0000256" key="5">
    <source>
        <dbReference type="ARBA" id="ARBA00022801"/>
    </source>
</evidence>
<dbReference type="GO" id="GO:0046872">
    <property type="term" value="F:metal ion binding"/>
    <property type="evidence" value="ECO:0007669"/>
    <property type="project" value="UniProtKB-UniRule"/>
</dbReference>
<feature type="binding site" evidence="6">
    <location>
        <position position="175"/>
    </location>
    <ligand>
        <name>substrate</name>
    </ligand>
</feature>
<evidence type="ECO:0000256" key="7">
    <source>
        <dbReference type="RuleBase" id="RU003653"/>
    </source>
</evidence>
<feature type="binding site" evidence="6">
    <location>
        <position position="201"/>
    </location>
    <ligand>
        <name>a divalent metal cation</name>
        <dbReference type="ChEBI" id="CHEBI:60240"/>
        <label>2</label>
        <note>catalytic</note>
    </ligand>
</feature>
<dbReference type="eggNOG" id="COG0024">
    <property type="taxonomic scope" value="Bacteria"/>
</dbReference>
<dbReference type="EMBL" id="CP000142">
    <property type="protein sequence ID" value="ABA87982.1"/>
    <property type="molecule type" value="Genomic_DNA"/>
</dbReference>
<dbReference type="NCBIfam" id="TIGR00500">
    <property type="entry name" value="met_pdase_I"/>
    <property type="match status" value="1"/>
</dbReference>
<keyword evidence="10" id="KW-1185">Reference proteome</keyword>
<dbReference type="SUPFAM" id="SSF55920">
    <property type="entry name" value="Creatinase/aminopeptidase"/>
    <property type="match status" value="1"/>
</dbReference>
<comment type="catalytic activity">
    <reaction evidence="6 7">
        <text>Release of N-terminal amino acids, preferentially methionine, from peptides and arylamides.</text>
        <dbReference type="EC" id="3.4.11.18"/>
    </reaction>
</comment>
<dbReference type="PRINTS" id="PR00599">
    <property type="entry name" value="MAPEPTIDASE"/>
</dbReference>
<dbReference type="InterPro" id="IPR000994">
    <property type="entry name" value="Pept_M24"/>
</dbReference>
<dbReference type="HAMAP" id="MF_01974">
    <property type="entry name" value="MetAP_1"/>
    <property type="match status" value="1"/>
</dbReference>
<comment type="function">
    <text evidence="1 6">Removes the N-terminal methionine from nascent proteins. The N-terminal methionine is often cleaved when the second residue in the primary sequence is small and uncharged (Met-Ala-, Cys, Gly, Pro, Ser, Thr, or Val). Requires deformylation of the N(alpha)-formylated initiator methionine before it can be hydrolyzed.</text>
</comment>
<reference evidence="9 10" key="2">
    <citation type="journal article" date="2012" name="BMC Genomics">
        <title>The genome of Pelobacter carbinolicus reveals surprising metabolic capabilities and physiological features.</title>
        <authorList>
            <person name="Aklujkar M."/>
            <person name="Haveman S.A."/>
            <person name="Didonato R.Jr."/>
            <person name="Chertkov O."/>
            <person name="Han C.S."/>
            <person name="Land M.L."/>
            <person name="Brown P."/>
            <person name="Lovley D.R."/>
        </authorList>
    </citation>
    <scope>NUCLEOTIDE SEQUENCE [LARGE SCALE GENOMIC DNA]</scope>
    <source>
        <strain evidence="10">DSM 2380 / NBRC 103641 / GraBd1</strain>
    </source>
</reference>
<gene>
    <name evidence="6 9" type="primary">map</name>
    <name evidence="9" type="ordered locus">Pcar_0723</name>
</gene>
<dbReference type="InterPro" id="IPR002467">
    <property type="entry name" value="Pept_M24A_MAP1"/>
</dbReference>
<keyword evidence="2 6" id="KW-0031">Aminopeptidase</keyword>
<dbReference type="EC" id="3.4.11.18" evidence="6 7"/>
<dbReference type="GO" id="GO:0070006">
    <property type="term" value="F:metalloaminopeptidase activity"/>
    <property type="evidence" value="ECO:0007669"/>
    <property type="project" value="UniProtKB-UniRule"/>
</dbReference>
<comment type="subunit">
    <text evidence="6">Monomer.</text>
</comment>
<evidence type="ECO:0000313" key="9">
    <source>
        <dbReference type="EMBL" id="ABA87982.1"/>
    </source>
</evidence>
<dbReference type="PANTHER" id="PTHR43330">
    <property type="entry name" value="METHIONINE AMINOPEPTIDASE"/>
    <property type="match status" value="1"/>
</dbReference>
<dbReference type="PROSITE" id="PS00680">
    <property type="entry name" value="MAP_1"/>
    <property type="match status" value="1"/>
</dbReference>
<evidence type="ECO:0000313" key="10">
    <source>
        <dbReference type="Proteomes" id="UP000002534"/>
    </source>
</evidence>
<keyword evidence="3 6" id="KW-0645">Protease</keyword>
<protein>
    <recommendedName>
        <fullName evidence="6 7">Methionine aminopeptidase</fullName>
        <shortName evidence="6">MAP</shortName>
        <shortName evidence="6">MetAP</shortName>
        <ecNumber evidence="6 7">3.4.11.18</ecNumber>
    </recommendedName>
    <alternativeName>
        <fullName evidence="6">Peptidase M</fullName>
    </alternativeName>
</protein>
<dbReference type="STRING" id="338963.Pcar_0723"/>
<dbReference type="PANTHER" id="PTHR43330:SF27">
    <property type="entry name" value="METHIONINE AMINOPEPTIDASE"/>
    <property type="match status" value="1"/>
</dbReference>
<evidence type="ECO:0000256" key="1">
    <source>
        <dbReference type="ARBA" id="ARBA00002521"/>
    </source>
</evidence>
<keyword evidence="4 6" id="KW-0479">Metal-binding</keyword>